<dbReference type="Gene3D" id="3.40.630.30">
    <property type="match status" value="1"/>
</dbReference>
<dbReference type="InParanoid" id="A0A3A9JHI7"/>
<reference evidence="4 7" key="1">
    <citation type="submission" date="2018-09" db="EMBL/GenBank/DDBJ databases">
        <title>Roseomonas sp. nov., isolated from feces of Tibetan antelopes in the Qinghai-Tibet plateau, China.</title>
        <authorList>
            <person name="Tian Z."/>
        </authorList>
    </citation>
    <scope>NUCLEOTIDE SEQUENCE [LARGE SCALE GENOMIC DNA]</scope>
    <source>
        <strain evidence="5 6">Z23</strain>
        <strain evidence="4 7">Z24</strain>
    </source>
</reference>
<dbReference type="PROSITE" id="PS51186">
    <property type="entry name" value="GNAT"/>
    <property type="match status" value="1"/>
</dbReference>
<dbReference type="OrthoDB" id="9811979at2"/>
<feature type="domain" description="N-acetyltransferase" evidence="3">
    <location>
        <begin position="27"/>
        <end position="188"/>
    </location>
</feature>
<sequence length="196" mass="20483">MVNFASPAAPLPRAAGRIAALRPSQGFALREALLTDRPALAALAADAYGRALAPLLAPELRARADAPRFNCFFATNPGPLLLAEMDGVPVGCALASLPGEMDPPARLLGLWVAPAMTGQGIGSTLLAEMETHLAGLGVDRLRVRVPSGQLRALGLFRRRGYALMDAGMRPEPVLDAMLRHSILAKPLALLATPVAA</sequence>
<evidence type="ECO:0000313" key="4">
    <source>
        <dbReference type="EMBL" id="RKK05850.1"/>
    </source>
</evidence>
<comment type="caution">
    <text evidence="4">The sequence shown here is derived from an EMBL/GenBank/DDBJ whole genome shotgun (WGS) entry which is preliminary data.</text>
</comment>
<dbReference type="PANTHER" id="PTHR43877">
    <property type="entry name" value="AMINOALKYLPHOSPHONATE N-ACETYLTRANSFERASE-RELATED-RELATED"/>
    <property type="match status" value="1"/>
</dbReference>
<keyword evidence="1 4" id="KW-0808">Transferase</keyword>
<dbReference type="InterPro" id="IPR000182">
    <property type="entry name" value="GNAT_dom"/>
</dbReference>
<dbReference type="InterPro" id="IPR050832">
    <property type="entry name" value="Bact_Acetyltransf"/>
</dbReference>
<dbReference type="CDD" id="cd04301">
    <property type="entry name" value="NAT_SF"/>
    <property type="match status" value="1"/>
</dbReference>
<dbReference type="InterPro" id="IPR016181">
    <property type="entry name" value="Acyl_CoA_acyltransferase"/>
</dbReference>
<dbReference type="EMBL" id="RFLX01000004">
    <property type="protein sequence ID" value="RMI25684.1"/>
    <property type="molecule type" value="Genomic_DNA"/>
</dbReference>
<gene>
    <name evidence="4" type="ORF">D6Z83_02440</name>
    <name evidence="5" type="ORF">EBE87_08240</name>
</gene>
<dbReference type="SUPFAM" id="SSF55729">
    <property type="entry name" value="Acyl-CoA N-acyltransferases (Nat)"/>
    <property type="match status" value="1"/>
</dbReference>
<dbReference type="RefSeq" id="WP_120636741.1">
    <property type="nucleotide sequence ID" value="NZ_RAQU01000009.1"/>
</dbReference>
<dbReference type="Proteomes" id="UP000278036">
    <property type="component" value="Unassembled WGS sequence"/>
</dbReference>
<evidence type="ECO:0000256" key="1">
    <source>
        <dbReference type="ARBA" id="ARBA00022679"/>
    </source>
</evidence>
<dbReference type="GO" id="GO:0016747">
    <property type="term" value="F:acyltransferase activity, transferring groups other than amino-acyl groups"/>
    <property type="evidence" value="ECO:0007669"/>
    <property type="project" value="InterPro"/>
</dbReference>
<evidence type="ECO:0000259" key="3">
    <source>
        <dbReference type="PROSITE" id="PS51186"/>
    </source>
</evidence>
<evidence type="ECO:0000313" key="6">
    <source>
        <dbReference type="Proteomes" id="UP000274097"/>
    </source>
</evidence>
<dbReference type="Pfam" id="PF00583">
    <property type="entry name" value="Acetyltransf_1"/>
    <property type="match status" value="1"/>
</dbReference>
<dbReference type="EMBL" id="RAQU01000009">
    <property type="protein sequence ID" value="RKK05850.1"/>
    <property type="molecule type" value="Genomic_DNA"/>
</dbReference>
<proteinExistence type="predicted"/>
<evidence type="ECO:0000313" key="7">
    <source>
        <dbReference type="Proteomes" id="UP000278036"/>
    </source>
</evidence>
<keyword evidence="6" id="KW-1185">Reference proteome</keyword>
<name>A0A3A9JHI7_9PROT</name>
<protein>
    <submittedName>
        <fullName evidence="4">GNAT family N-acetyltransferase</fullName>
    </submittedName>
</protein>
<dbReference type="AlphaFoldDB" id="A0A3A9JHI7"/>
<keyword evidence="2" id="KW-0012">Acyltransferase</keyword>
<evidence type="ECO:0000256" key="2">
    <source>
        <dbReference type="ARBA" id="ARBA00023315"/>
    </source>
</evidence>
<evidence type="ECO:0000313" key="5">
    <source>
        <dbReference type="EMBL" id="RMI25684.1"/>
    </source>
</evidence>
<accession>A0A3A9JHI7</accession>
<organism evidence="4 7">
    <name type="scientific">Teichococcus wenyumeiae</name>
    <dbReference type="NCBI Taxonomy" id="2478470"/>
    <lineage>
        <taxon>Bacteria</taxon>
        <taxon>Pseudomonadati</taxon>
        <taxon>Pseudomonadota</taxon>
        <taxon>Alphaproteobacteria</taxon>
        <taxon>Acetobacterales</taxon>
        <taxon>Roseomonadaceae</taxon>
        <taxon>Roseomonas</taxon>
    </lineage>
</organism>
<dbReference type="Proteomes" id="UP000274097">
    <property type="component" value="Unassembled WGS sequence"/>
</dbReference>
<dbReference type="PANTHER" id="PTHR43877:SF2">
    <property type="entry name" value="AMINOALKYLPHOSPHONATE N-ACETYLTRANSFERASE-RELATED"/>
    <property type="match status" value="1"/>
</dbReference>